<reference evidence="2 3" key="1">
    <citation type="submission" date="2024-01" db="EMBL/GenBank/DDBJ databases">
        <title>The genomes of 5 underutilized Papilionoideae crops provide insights into root nodulation and disease resistance.</title>
        <authorList>
            <person name="Yuan L."/>
        </authorList>
    </citation>
    <scope>NUCLEOTIDE SEQUENCE [LARGE SCALE GENOMIC DNA]</scope>
    <source>
        <strain evidence="2">LY-2023</strain>
        <tissue evidence="2">Leaf</tissue>
    </source>
</reference>
<dbReference type="AlphaFoldDB" id="A0AAN9IFF5"/>
<proteinExistence type="predicted"/>
<evidence type="ECO:0000313" key="2">
    <source>
        <dbReference type="EMBL" id="KAK7270641.1"/>
    </source>
</evidence>
<evidence type="ECO:0000313" key="3">
    <source>
        <dbReference type="Proteomes" id="UP001359559"/>
    </source>
</evidence>
<gene>
    <name evidence="2" type="ORF">RJT34_25947</name>
</gene>
<protein>
    <submittedName>
        <fullName evidence="2">Uncharacterized protein</fullName>
    </submittedName>
</protein>
<feature type="region of interest" description="Disordered" evidence="1">
    <location>
        <begin position="44"/>
        <end position="65"/>
    </location>
</feature>
<name>A0AAN9IFF5_CLITE</name>
<dbReference type="EMBL" id="JAYKXN010000007">
    <property type="protein sequence ID" value="KAK7270641.1"/>
    <property type="molecule type" value="Genomic_DNA"/>
</dbReference>
<organism evidence="2 3">
    <name type="scientific">Clitoria ternatea</name>
    <name type="common">Butterfly pea</name>
    <dbReference type="NCBI Taxonomy" id="43366"/>
    <lineage>
        <taxon>Eukaryota</taxon>
        <taxon>Viridiplantae</taxon>
        <taxon>Streptophyta</taxon>
        <taxon>Embryophyta</taxon>
        <taxon>Tracheophyta</taxon>
        <taxon>Spermatophyta</taxon>
        <taxon>Magnoliopsida</taxon>
        <taxon>eudicotyledons</taxon>
        <taxon>Gunneridae</taxon>
        <taxon>Pentapetalae</taxon>
        <taxon>rosids</taxon>
        <taxon>fabids</taxon>
        <taxon>Fabales</taxon>
        <taxon>Fabaceae</taxon>
        <taxon>Papilionoideae</taxon>
        <taxon>50 kb inversion clade</taxon>
        <taxon>NPAAA clade</taxon>
        <taxon>indigoferoid/millettioid clade</taxon>
        <taxon>Phaseoleae</taxon>
        <taxon>Clitoria</taxon>
    </lineage>
</organism>
<dbReference type="Proteomes" id="UP001359559">
    <property type="component" value="Unassembled WGS sequence"/>
</dbReference>
<sequence length="161" mass="17806">MGVGTDKTSRVKKEAGIGASAQQALFTENRYSKMKEAFVLSKAKETSTEHYLEKDDQRAEKKSSSLCTQLSPINCPFEPTLSNTSQKLQVSPQPPPICPEKIPMYISLLESQSNPRKMCHAQIYNQKLSSPRAIPTTINFPSSPVLTKSPSLTIPPKAQRL</sequence>
<keyword evidence="3" id="KW-1185">Reference proteome</keyword>
<accession>A0AAN9IFF5</accession>
<comment type="caution">
    <text evidence="2">The sequence shown here is derived from an EMBL/GenBank/DDBJ whole genome shotgun (WGS) entry which is preliminary data.</text>
</comment>
<evidence type="ECO:0000256" key="1">
    <source>
        <dbReference type="SAM" id="MobiDB-lite"/>
    </source>
</evidence>
<feature type="compositionally biased region" description="Basic and acidic residues" evidence="1">
    <location>
        <begin position="44"/>
        <end position="63"/>
    </location>
</feature>